<dbReference type="RefSeq" id="WP_354637610.1">
    <property type="nucleotide sequence ID" value="NZ_CP159872.1"/>
</dbReference>
<dbReference type="EMBL" id="CP159872">
    <property type="protein sequence ID" value="XCM77885.1"/>
    <property type="molecule type" value="Genomic_DNA"/>
</dbReference>
<evidence type="ECO:0000313" key="1">
    <source>
        <dbReference type="EMBL" id="XCM77885.1"/>
    </source>
</evidence>
<dbReference type="AlphaFoldDB" id="A0AAU8JPV3"/>
<organism evidence="1">
    <name type="scientific">Kitasatospora camelliae</name>
    <dbReference type="NCBI Taxonomy" id="3156397"/>
    <lineage>
        <taxon>Bacteria</taxon>
        <taxon>Bacillati</taxon>
        <taxon>Actinomycetota</taxon>
        <taxon>Actinomycetes</taxon>
        <taxon>Kitasatosporales</taxon>
        <taxon>Streptomycetaceae</taxon>
        <taxon>Kitasatospora</taxon>
    </lineage>
</organism>
<reference evidence="1" key="1">
    <citation type="submission" date="2024-06" db="EMBL/GenBank/DDBJ databases">
        <title>The genome sequences of Kitasatospora sp. strain HUAS MG31.</title>
        <authorList>
            <person name="Mo P."/>
        </authorList>
    </citation>
    <scope>NUCLEOTIDE SEQUENCE</scope>
    <source>
        <strain evidence="1">HUAS MG31</strain>
    </source>
</reference>
<sequence length="65" mass="6651">MDTPPVDPADLATFDAEPWVQGHRTVEAAGVRIGVRAHAGAVTLHSPIHDPAGAEVTVTAESASP</sequence>
<proteinExistence type="predicted"/>
<dbReference type="KEGG" id="kcm:ABWK59_02540"/>
<accession>A0AAU8JPV3</accession>
<name>A0AAU8JPV3_9ACTN</name>
<gene>
    <name evidence="1" type="ORF">ABWK59_02540</name>
</gene>
<protein>
    <submittedName>
        <fullName evidence="1">Uncharacterized protein</fullName>
    </submittedName>
</protein>